<comment type="pathway">
    <text evidence="3">Sphingolipid metabolism.</text>
</comment>
<dbReference type="AlphaFoldDB" id="A0A1Q3EFV1"/>
<comment type="subcellular location">
    <subcellularLocation>
        <location evidence="1">Membrane</location>
        <topology evidence="1">Multi-pass membrane protein</topology>
    </subcellularLocation>
</comment>
<dbReference type="Proteomes" id="UP000188533">
    <property type="component" value="Unassembled WGS sequence"/>
</dbReference>
<dbReference type="InterPro" id="IPR005804">
    <property type="entry name" value="FA_desaturase_dom"/>
</dbReference>
<keyword evidence="9" id="KW-0479">Metal-binding</keyword>
<feature type="transmembrane region" description="Helical" evidence="16">
    <location>
        <begin position="302"/>
        <end position="322"/>
    </location>
</feature>
<dbReference type="STRING" id="5353.A0A1Q3EFV1"/>
<dbReference type="CDD" id="cd03506">
    <property type="entry name" value="Delta6-FADS-like"/>
    <property type="match status" value="1"/>
</dbReference>
<keyword evidence="10" id="KW-0746">Sphingolipid metabolism</keyword>
<dbReference type="Pfam" id="PF00173">
    <property type="entry name" value="Cyt-b5"/>
    <property type="match status" value="1"/>
</dbReference>
<evidence type="ECO:0000259" key="17">
    <source>
        <dbReference type="PROSITE" id="PS50255"/>
    </source>
</evidence>
<evidence type="ECO:0000256" key="9">
    <source>
        <dbReference type="ARBA" id="ARBA00022723"/>
    </source>
</evidence>
<protein>
    <recommendedName>
        <fullName evidence="6">Delta 8-(E)-sphingolipid desaturase</fullName>
        <ecNumber evidence="5">1.14.19.18</ecNumber>
    </recommendedName>
</protein>
<name>A0A1Q3EFV1_LENED</name>
<dbReference type="InterPro" id="IPR001199">
    <property type="entry name" value="Cyt_B5-like_heme/steroid-bd"/>
</dbReference>
<comment type="pathway">
    <text evidence="2">Lipid metabolism; sphingolipid metabolism.</text>
</comment>
<gene>
    <name evidence="18" type="ORF">LENED_007993</name>
</gene>
<dbReference type="GO" id="GO:0006665">
    <property type="term" value="P:sphingolipid metabolic process"/>
    <property type="evidence" value="ECO:0007669"/>
    <property type="project" value="UniProtKB-UniPathway"/>
</dbReference>
<keyword evidence="8 16" id="KW-0812">Transmembrane</keyword>
<evidence type="ECO:0000256" key="15">
    <source>
        <dbReference type="ARBA" id="ARBA00023136"/>
    </source>
</evidence>
<dbReference type="GO" id="GO:0016020">
    <property type="term" value="C:membrane"/>
    <property type="evidence" value="ECO:0007669"/>
    <property type="project" value="UniProtKB-SubCell"/>
</dbReference>
<evidence type="ECO:0000256" key="4">
    <source>
        <dbReference type="ARBA" id="ARBA00009295"/>
    </source>
</evidence>
<dbReference type="GO" id="GO:0016717">
    <property type="term" value="F:oxidoreductase activity, acting on paired donors, with oxidation of a pair of donors resulting in the reduction of molecular oxygen to two molecules of water"/>
    <property type="evidence" value="ECO:0007669"/>
    <property type="project" value="TreeGrafter"/>
</dbReference>
<keyword evidence="7" id="KW-0349">Heme</keyword>
<comment type="caution">
    <text evidence="18">The sequence shown here is derived from an EMBL/GenBank/DDBJ whole genome shotgun (WGS) entry which is preliminary data.</text>
</comment>
<dbReference type="PANTHER" id="PTHR19353:SF30">
    <property type="entry name" value="DELTA 8-(E)-SPHINGOLIPID DESATURASE"/>
    <property type="match status" value="1"/>
</dbReference>
<keyword evidence="13" id="KW-0408">Iron</keyword>
<dbReference type="SUPFAM" id="SSF55856">
    <property type="entry name" value="Cytochrome b5-like heme/steroid binding domain"/>
    <property type="match status" value="1"/>
</dbReference>
<accession>A0A1Q3EFV1</accession>
<evidence type="ECO:0000313" key="18">
    <source>
        <dbReference type="EMBL" id="GAW06097.1"/>
    </source>
</evidence>
<dbReference type="PIRSF" id="PIRSF015921">
    <property type="entry name" value="FA_sphinglp_des"/>
    <property type="match status" value="1"/>
</dbReference>
<reference evidence="18 19" key="2">
    <citation type="submission" date="2017-02" db="EMBL/GenBank/DDBJ databases">
        <title>A genome survey and senescence transcriptome analysis in Lentinula edodes.</title>
        <authorList>
            <person name="Sakamoto Y."/>
            <person name="Nakade K."/>
            <person name="Sato S."/>
            <person name="Yoshida Y."/>
            <person name="Miyazaki K."/>
            <person name="Natsume S."/>
            <person name="Konno N."/>
        </authorList>
    </citation>
    <scope>NUCLEOTIDE SEQUENCE [LARGE SCALE GENOMIC DNA]</scope>
    <source>
        <strain evidence="18 19">NBRC 111202</strain>
    </source>
</reference>
<dbReference type="EC" id="1.14.19.18" evidence="5"/>
<feature type="transmembrane region" description="Helical" evidence="16">
    <location>
        <begin position="343"/>
        <end position="361"/>
    </location>
</feature>
<keyword evidence="11 16" id="KW-1133">Transmembrane helix</keyword>
<evidence type="ECO:0000256" key="14">
    <source>
        <dbReference type="ARBA" id="ARBA00023098"/>
    </source>
</evidence>
<dbReference type="PROSITE" id="PS50255">
    <property type="entry name" value="CYTOCHROME_B5_2"/>
    <property type="match status" value="1"/>
</dbReference>
<dbReference type="Pfam" id="PF00487">
    <property type="entry name" value="FA_desaturase"/>
    <property type="match status" value="1"/>
</dbReference>
<sequence>MVQFTRSELCTRILEGQHLIIYNRNVLRIPPSWLDAHPGGSLALLHFVGRDATSEIDAYHNDQILPMVNRYSIGTLSEPGPWNPLLPPIAAGWARKDGKWSSEAATWNADSNQVFLVANNSPVLQKSAPTIETLTPLPSNISLEVQEQHSVAYKMLHKRVIDAGLYNTPYLTGYGPEFVRYISLGLISTYAFQHNWLLTSALALGLMWHQLMFFVHDLGHLGVTGNWNIDRIISIIVADFIGGLSIGWWSDNHNVHHLVTNHPSHDPDIEHLPFFAISPKFFSNLYSSYYKRVMPFDSASQFFIRLQHYLFYVVMAFARFNLYRLSYASMYSKLFEKRRARGGRWAVGLEFIGVAFFWWWFGGIVLRGCGSWKKALAYVFVSHAATSPLHVQIVLSHFGMSTDDLGPVESFPDRQLRTTMDVKCPEKWGFIHGGLHLQVAHHLFPRLPRHNLNKASLMVKEFAKEENLTYVEFGFVSANREVIGVLREVAGLVSSLGQQVKLVAEVASTEAKEAVNKKIAQQEAAFTRSRSQKINTWLKLYES</sequence>
<evidence type="ECO:0000256" key="6">
    <source>
        <dbReference type="ARBA" id="ARBA00016939"/>
    </source>
</evidence>
<evidence type="ECO:0000256" key="3">
    <source>
        <dbReference type="ARBA" id="ARBA00004991"/>
    </source>
</evidence>
<proteinExistence type="inferred from homology"/>
<keyword evidence="14" id="KW-0443">Lipid metabolism</keyword>
<evidence type="ECO:0000256" key="7">
    <source>
        <dbReference type="ARBA" id="ARBA00022617"/>
    </source>
</evidence>
<evidence type="ECO:0000256" key="1">
    <source>
        <dbReference type="ARBA" id="ARBA00004141"/>
    </source>
</evidence>
<evidence type="ECO:0000256" key="5">
    <source>
        <dbReference type="ARBA" id="ARBA00012019"/>
    </source>
</evidence>
<evidence type="ECO:0000256" key="2">
    <source>
        <dbReference type="ARBA" id="ARBA00004760"/>
    </source>
</evidence>
<evidence type="ECO:0000256" key="10">
    <source>
        <dbReference type="ARBA" id="ARBA00022919"/>
    </source>
</evidence>
<dbReference type="Gene3D" id="3.10.120.10">
    <property type="entry name" value="Cytochrome b5-like heme/steroid binding domain"/>
    <property type="match status" value="1"/>
</dbReference>
<organism evidence="18 19">
    <name type="scientific">Lentinula edodes</name>
    <name type="common">Shiitake mushroom</name>
    <name type="synonym">Lentinus edodes</name>
    <dbReference type="NCBI Taxonomy" id="5353"/>
    <lineage>
        <taxon>Eukaryota</taxon>
        <taxon>Fungi</taxon>
        <taxon>Dikarya</taxon>
        <taxon>Basidiomycota</taxon>
        <taxon>Agaricomycotina</taxon>
        <taxon>Agaricomycetes</taxon>
        <taxon>Agaricomycetidae</taxon>
        <taxon>Agaricales</taxon>
        <taxon>Marasmiineae</taxon>
        <taxon>Omphalotaceae</taxon>
        <taxon>Lentinula</taxon>
    </lineage>
</organism>
<evidence type="ECO:0000256" key="11">
    <source>
        <dbReference type="ARBA" id="ARBA00022989"/>
    </source>
</evidence>
<dbReference type="InterPro" id="IPR036400">
    <property type="entry name" value="Cyt_B5-like_heme/steroid_sf"/>
</dbReference>
<keyword evidence="19" id="KW-1185">Reference proteome</keyword>
<dbReference type="PANTHER" id="PTHR19353">
    <property type="entry name" value="FATTY ACID DESATURASE 2"/>
    <property type="match status" value="1"/>
</dbReference>
<keyword evidence="12" id="KW-0560">Oxidoreductase</keyword>
<dbReference type="UniPathway" id="UPA00222"/>
<evidence type="ECO:0000256" key="16">
    <source>
        <dbReference type="SAM" id="Phobius"/>
    </source>
</evidence>
<comment type="similarity">
    <text evidence="4">Belongs to the fatty acid desaturase type 1 family.</text>
</comment>
<evidence type="ECO:0000256" key="12">
    <source>
        <dbReference type="ARBA" id="ARBA00023002"/>
    </source>
</evidence>
<dbReference type="InterPro" id="IPR012171">
    <property type="entry name" value="Fatty_acid_desaturase"/>
</dbReference>
<keyword evidence="15 16" id="KW-0472">Membrane</keyword>
<evidence type="ECO:0000256" key="13">
    <source>
        <dbReference type="ARBA" id="ARBA00023004"/>
    </source>
</evidence>
<dbReference type="SMART" id="SM01117">
    <property type="entry name" value="Cyt-b5"/>
    <property type="match status" value="1"/>
</dbReference>
<reference evidence="18 19" key="1">
    <citation type="submission" date="2016-08" db="EMBL/GenBank/DDBJ databases">
        <authorList>
            <consortium name="Lentinula edodes genome sequencing consortium"/>
            <person name="Sakamoto Y."/>
            <person name="Nakade K."/>
            <person name="Sato S."/>
            <person name="Yoshida Y."/>
            <person name="Miyazaki K."/>
            <person name="Natsume S."/>
            <person name="Konno N."/>
        </authorList>
    </citation>
    <scope>NUCLEOTIDE SEQUENCE [LARGE SCALE GENOMIC DNA]</scope>
    <source>
        <strain evidence="18 19">NBRC 111202</strain>
    </source>
</reference>
<evidence type="ECO:0000256" key="8">
    <source>
        <dbReference type="ARBA" id="ARBA00022692"/>
    </source>
</evidence>
<dbReference type="EMBL" id="BDGU01000292">
    <property type="protein sequence ID" value="GAW06097.1"/>
    <property type="molecule type" value="Genomic_DNA"/>
</dbReference>
<dbReference type="GO" id="GO:0046872">
    <property type="term" value="F:metal ion binding"/>
    <property type="evidence" value="ECO:0007669"/>
    <property type="project" value="UniProtKB-KW"/>
</dbReference>
<evidence type="ECO:0000313" key="19">
    <source>
        <dbReference type="Proteomes" id="UP000188533"/>
    </source>
</evidence>
<feature type="domain" description="Cytochrome b5 heme-binding" evidence="17">
    <location>
        <begin position="32"/>
        <end position="77"/>
    </location>
</feature>